<dbReference type="GO" id="GO:0005634">
    <property type="term" value="C:nucleus"/>
    <property type="evidence" value="ECO:0007669"/>
    <property type="project" value="InterPro"/>
</dbReference>
<dbReference type="PROSITE" id="PS51843">
    <property type="entry name" value="NR_LBD"/>
    <property type="match status" value="1"/>
</dbReference>
<evidence type="ECO:0000313" key="7">
    <source>
        <dbReference type="Proteomes" id="UP000504617"/>
    </source>
</evidence>
<dbReference type="KEGG" id="tsr:106554589"/>
<dbReference type="GO" id="GO:0071376">
    <property type="term" value="P:cellular response to corticotropin-releasing hormone stimulus"/>
    <property type="evidence" value="ECO:0007669"/>
    <property type="project" value="TreeGrafter"/>
</dbReference>
<name>A0A6I9YVW2_9SAUR</name>
<sequence>MDLEEPEKVDKLQEPLLEALKIYARRRRPNKPYMFPRMLMKITDLRGISTKGAERAITLKMEIPGPMPPLIREMLENPEMFEDELSQPPTSAEAPSTEESPADTKSQEETP</sequence>
<dbReference type="GO" id="GO:0035259">
    <property type="term" value="F:nuclear glucocorticoid receptor binding"/>
    <property type="evidence" value="ECO:0007669"/>
    <property type="project" value="TreeGrafter"/>
</dbReference>
<dbReference type="RefSeq" id="XP_013928773.1">
    <property type="nucleotide sequence ID" value="XM_014073298.1"/>
</dbReference>
<feature type="compositionally biased region" description="Polar residues" evidence="5">
    <location>
        <begin position="87"/>
        <end position="99"/>
    </location>
</feature>
<protein>
    <submittedName>
        <fullName evidence="8">Retinoic acid receptor gamma-like</fullName>
    </submittedName>
</protein>
<keyword evidence="2" id="KW-0804">Transcription</keyword>
<organism evidence="7 8">
    <name type="scientific">Thamnophis sirtalis</name>
    <dbReference type="NCBI Taxonomy" id="35019"/>
    <lineage>
        <taxon>Eukaryota</taxon>
        <taxon>Metazoa</taxon>
        <taxon>Chordata</taxon>
        <taxon>Craniata</taxon>
        <taxon>Vertebrata</taxon>
        <taxon>Euteleostomi</taxon>
        <taxon>Lepidosauria</taxon>
        <taxon>Squamata</taxon>
        <taxon>Bifurcata</taxon>
        <taxon>Unidentata</taxon>
        <taxon>Episquamata</taxon>
        <taxon>Toxicofera</taxon>
        <taxon>Serpentes</taxon>
        <taxon>Colubroidea</taxon>
        <taxon>Colubridae</taxon>
        <taxon>Natricinae</taxon>
        <taxon>Thamnophis</taxon>
    </lineage>
</organism>
<evidence type="ECO:0000256" key="2">
    <source>
        <dbReference type="ARBA" id="ARBA00023163"/>
    </source>
</evidence>
<keyword evidence="7" id="KW-1185">Reference proteome</keyword>
<evidence type="ECO:0000313" key="8">
    <source>
        <dbReference type="RefSeq" id="XP_013928773.1"/>
    </source>
</evidence>
<dbReference type="InterPro" id="IPR003078">
    <property type="entry name" value="Retinoic_acid_rcpt"/>
</dbReference>
<dbReference type="GO" id="GO:0000978">
    <property type="term" value="F:RNA polymerase II cis-regulatory region sequence-specific DNA binding"/>
    <property type="evidence" value="ECO:0007669"/>
    <property type="project" value="TreeGrafter"/>
</dbReference>
<reference evidence="8" key="1">
    <citation type="submission" date="2025-08" db="UniProtKB">
        <authorList>
            <consortium name="RefSeq"/>
        </authorList>
    </citation>
    <scope>IDENTIFICATION</scope>
    <source>
        <tissue evidence="8">Skeletal muscle</tissue>
    </source>
</reference>
<dbReference type="OrthoDB" id="6081310at2759"/>
<evidence type="ECO:0000256" key="5">
    <source>
        <dbReference type="SAM" id="MobiDB-lite"/>
    </source>
</evidence>
<dbReference type="PANTHER" id="PTHR24085:SF7">
    <property type="entry name" value="RETINOIC ACID RECEPTOR GAMMA"/>
    <property type="match status" value="1"/>
</dbReference>
<dbReference type="GO" id="GO:0005667">
    <property type="term" value="C:transcription regulator complex"/>
    <property type="evidence" value="ECO:0007669"/>
    <property type="project" value="TreeGrafter"/>
</dbReference>
<keyword evidence="4" id="KW-0539">Nucleus</keyword>
<feature type="domain" description="NR LBD" evidence="6">
    <location>
        <begin position="1"/>
        <end position="78"/>
    </location>
</feature>
<dbReference type="Gene3D" id="1.10.565.10">
    <property type="entry name" value="Retinoid X Receptor"/>
    <property type="match status" value="1"/>
</dbReference>
<evidence type="ECO:0000256" key="4">
    <source>
        <dbReference type="ARBA" id="ARBA00023242"/>
    </source>
</evidence>
<evidence type="ECO:0000256" key="3">
    <source>
        <dbReference type="ARBA" id="ARBA00023170"/>
    </source>
</evidence>
<gene>
    <name evidence="8" type="primary">LOC106554589</name>
</gene>
<dbReference type="PRINTS" id="PR01292">
    <property type="entry name" value="RETNOICACIDR"/>
</dbReference>
<feature type="region of interest" description="Disordered" evidence="5">
    <location>
        <begin position="65"/>
        <end position="111"/>
    </location>
</feature>
<accession>A0A6I9YVW2</accession>
<keyword evidence="3" id="KW-0675">Receptor</keyword>
<dbReference type="SUPFAM" id="SSF48508">
    <property type="entry name" value="Nuclear receptor ligand-binding domain"/>
    <property type="match status" value="1"/>
</dbReference>
<dbReference type="GO" id="GO:0004879">
    <property type="term" value="F:nuclear receptor activity"/>
    <property type="evidence" value="ECO:0007669"/>
    <property type="project" value="InterPro"/>
</dbReference>
<evidence type="ECO:0000259" key="6">
    <source>
        <dbReference type="PROSITE" id="PS51843"/>
    </source>
</evidence>
<proteinExistence type="predicted"/>
<keyword evidence="1" id="KW-0805">Transcription regulation</keyword>
<dbReference type="InterPro" id="IPR035500">
    <property type="entry name" value="NHR-like_dom_sf"/>
</dbReference>
<dbReference type="AlphaFoldDB" id="A0A6I9YVW2"/>
<evidence type="ECO:0000256" key="1">
    <source>
        <dbReference type="ARBA" id="ARBA00023015"/>
    </source>
</evidence>
<dbReference type="Proteomes" id="UP000504617">
    <property type="component" value="Unplaced"/>
</dbReference>
<dbReference type="GO" id="GO:0048384">
    <property type="term" value="P:retinoic acid receptor signaling pathway"/>
    <property type="evidence" value="ECO:0007669"/>
    <property type="project" value="InterPro"/>
</dbReference>
<dbReference type="PANTHER" id="PTHR24085">
    <property type="entry name" value="NUCLEAR HORMONE RECEPTOR"/>
    <property type="match status" value="1"/>
</dbReference>
<dbReference type="Pfam" id="PF00104">
    <property type="entry name" value="Hormone_recep"/>
    <property type="match status" value="1"/>
</dbReference>
<dbReference type="GeneID" id="106554589"/>
<dbReference type="InterPro" id="IPR000536">
    <property type="entry name" value="Nucl_hrmn_rcpt_lig-bd"/>
</dbReference>